<evidence type="ECO:0000313" key="5">
    <source>
        <dbReference type="Proteomes" id="UP000468990"/>
    </source>
</evidence>
<keyword evidence="5" id="KW-1185">Reference proteome</keyword>
<dbReference type="EMBL" id="FXTA01000002">
    <property type="protein sequence ID" value="SMO64728.1"/>
    <property type="molecule type" value="Genomic_DNA"/>
</dbReference>
<feature type="transmembrane region" description="Helical" evidence="1">
    <location>
        <begin position="75"/>
        <end position="108"/>
    </location>
</feature>
<gene>
    <name evidence="2" type="ORF">GJU42_04110</name>
    <name evidence="3" type="ORF">SAMN06265349_1021081</name>
</gene>
<evidence type="ECO:0000313" key="2">
    <source>
        <dbReference type="EMBL" id="MRX67140.1"/>
    </source>
</evidence>
<keyword evidence="1" id="KW-0472">Membrane</keyword>
<dbReference type="AlphaFoldDB" id="A0A521CZ84"/>
<protein>
    <submittedName>
        <fullName evidence="3">Uncharacterized protein</fullName>
    </submittedName>
</protein>
<proteinExistence type="predicted"/>
<dbReference type="Proteomes" id="UP000468990">
    <property type="component" value="Unassembled WGS sequence"/>
</dbReference>
<dbReference type="Proteomes" id="UP000317289">
    <property type="component" value="Unassembled WGS sequence"/>
</dbReference>
<keyword evidence="1" id="KW-0812">Transmembrane</keyword>
<reference evidence="2 5" key="2">
    <citation type="submission" date="2019-11" db="EMBL/GenBank/DDBJ databases">
        <title>Flavobacterium resistens genome.</title>
        <authorList>
            <person name="Wilson V.M."/>
            <person name="Newman J.D."/>
        </authorList>
    </citation>
    <scope>NUCLEOTIDE SEQUENCE [LARGE SCALE GENOMIC DNA]</scope>
    <source>
        <strain evidence="2 5">DSM 19382</strain>
    </source>
</reference>
<reference evidence="3 4" key="1">
    <citation type="submission" date="2017-05" db="EMBL/GenBank/DDBJ databases">
        <authorList>
            <person name="Varghese N."/>
            <person name="Submissions S."/>
        </authorList>
    </citation>
    <scope>NUCLEOTIDE SEQUENCE [LARGE SCALE GENOMIC DNA]</scope>
    <source>
        <strain evidence="3 4">DSM 19382</strain>
    </source>
</reference>
<name>A0A521CZ84_9FLAO</name>
<accession>A0A521CZ84</accession>
<organism evidence="3 4">
    <name type="scientific">Flavobacterium resistens</name>
    <dbReference type="NCBI Taxonomy" id="443612"/>
    <lineage>
        <taxon>Bacteria</taxon>
        <taxon>Pseudomonadati</taxon>
        <taxon>Bacteroidota</taxon>
        <taxon>Flavobacteriia</taxon>
        <taxon>Flavobacteriales</taxon>
        <taxon>Flavobacteriaceae</taxon>
        <taxon>Flavobacterium</taxon>
    </lineage>
</organism>
<evidence type="ECO:0000313" key="4">
    <source>
        <dbReference type="Proteomes" id="UP000317289"/>
    </source>
</evidence>
<dbReference type="RefSeq" id="WP_142450684.1">
    <property type="nucleotide sequence ID" value="NZ_FXTA01000002.1"/>
</dbReference>
<evidence type="ECO:0000313" key="3">
    <source>
        <dbReference type="EMBL" id="SMO64728.1"/>
    </source>
</evidence>
<keyword evidence="1" id="KW-1133">Transmembrane helix</keyword>
<dbReference type="EMBL" id="WKKG01000001">
    <property type="protein sequence ID" value="MRX67140.1"/>
    <property type="molecule type" value="Genomic_DNA"/>
</dbReference>
<sequence>METTVIDNQELINQHYNIAANLILNQRKSGYETKNILIEQGLDPDVAAMIVEKIEMKINEAQQEAIHAQAKKDMLYGALWCIGGTILTLAHIGFIFWGAIVFGGIQFFRGLINLSS</sequence>
<dbReference type="OrthoDB" id="1003670at2"/>
<evidence type="ECO:0000256" key="1">
    <source>
        <dbReference type="SAM" id="Phobius"/>
    </source>
</evidence>